<evidence type="ECO:0000313" key="2">
    <source>
        <dbReference type="EMBL" id="TNN54650.1"/>
    </source>
</evidence>
<evidence type="ECO:0000256" key="1">
    <source>
        <dbReference type="SAM" id="MobiDB-lite"/>
    </source>
</evidence>
<name>A0A4Z2GN44_9TELE</name>
<feature type="region of interest" description="Disordered" evidence="1">
    <location>
        <begin position="35"/>
        <end position="57"/>
    </location>
</feature>
<dbReference type="AlphaFoldDB" id="A0A4Z2GN44"/>
<comment type="caution">
    <text evidence="2">The sequence shown here is derived from an EMBL/GenBank/DDBJ whole genome shotgun (WGS) entry which is preliminary data.</text>
</comment>
<accession>A0A4Z2GN44</accession>
<keyword evidence="3" id="KW-1185">Reference proteome</keyword>
<sequence length="177" mass="19252">MKQMFGRLAAPVLFIAPRGLGARLPLSIGSTLRCREPEAEEQKPGKSIPDEAAASESKTKTRILVAESDWHVQLVSACLNRRPGGAAASGDALAPVYSVGSRLKQDVFKSNNCRGSEVDAMLNTTDPQGSSPSVYELGLESRTVLMAVQLTQRLRAPPPPRPWETPERPLNRPHIHH</sequence>
<dbReference type="Proteomes" id="UP000314294">
    <property type="component" value="Unassembled WGS sequence"/>
</dbReference>
<feature type="compositionally biased region" description="Basic and acidic residues" evidence="1">
    <location>
        <begin position="35"/>
        <end position="44"/>
    </location>
</feature>
<dbReference type="EMBL" id="SRLO01000478">
    <property type="protein sequence ID" value="TNN54650.1"/>
    <property type="molecule type" value="Genomic_DNA"/>
</dbReference>
<reference evidence="2 3" key="1">
    <citation type="submission" date="2019-03" db="EMBL/GenBank/DDBJ databases">
        <title>First draft genome of Liparis tanakae, snailfish: a comprehensive survey of snailfish specific genes.</title>
        <authorList>
            <person name="Kim W."/>
            <person name="Song I."/>
            <person name="Jeong J.-H."/>
            <person name="Kim D."/>
            <person name="Kim S."/>
            <person name="Ryu S."/>
            <person name="Song J.Y."/>
            <person name="Lee S.K."/>
        </authorList>
    </citation>
    <scope>NUCLEOTIDE SEQUENCE [LARGE SCALE GENOMIC DNA]</scope>
    <source>
        <tissue evidence="2">Muscle</tissue>
    </source>
</reference>
<organism evidence="2 3">
    <name type="scientific">Liparis tanakae</name>
    <name type="common">Tanaka's snailfish</name>
    <dbReference type="NCBI Taxonomy" id="230148"/>
    <lineage>
        <taxon>Eukaryota</taxon>
        <taxon>Metazoa</taxon>
        <taxon>Chordata</taxon>
        <taxon>Craniata</taxon>
        <taxon>Vertebrata</taxon>
        <taxon>Euteleostomi</taxon>
        <taxon>Actinopterygii</taxon>
        <taxon>Neopterygii</taxon>
        <taxon>Teleostei</taxon>
        <taxon>Neoteleostei</taxon>
        <taxon>Acanthomorphata</taxon>
        <taxon>Eupercaria</taxon>
        <taxon>Perciformes</taxon>
        <taxon>Cottioidei</taxon>
        <taxon>Cottales</taxon>
        <taxon>Liparidae</taxon>
        <taxon>Liparis</taxon>
    </lineage>
</organism>
<gene>
    <name evidence="2" type="ORF">EYF80_035131</name>
</gene>
<feature type="region of interest" description="Disordered" evidence="1">
    <location>
        <begin position="155"/>
        <end position="177"/>
    </location>
</feature>
<proteinExistence type="predicted"/>
<protein>
    <submittedName>
        <fullName evidence="2">Uncharacterized protein</fullName>
    </submittedName>
</protein>
<evidence type="ECO:0000313" key="3">
    <source>
        <dbReference type="Proteomes" id="UP000314294"/>
    </source>
</evidence>